<gene>
    <name evidence="1" type="ORF">RFULGI_LOCUS4855</name>
</gene>
<proteinExistence type="predicted"/>
<dbReference type="EMBL" id="CAJVPZ010005080">
    <property type="protein sequence ID" value="CAG8556036.1"/>
    <property type="molecule type" value="Genomic_DNA"/>
</dbReference>
<organism evidence="1 2">
    <name type="scientific">Racocetra fulgida</name>
    <dbReference type="NCBI Taxonomy" id="60492"/>
    <lineage>
        <taxon>Eukaryota</taxon>
        <taxon>Fungi</taxon>
        <taxon>Fungi incertae sedis</taxon>
        <taxon>Mucoromycota</taxon>
        <taxon>Glomeromycotina</taxon>
        <taxon>Glomeromycetes</taxon>
        <taxon>Diversisporales</taxon>
        <taxon>Gigasporaceae</taxon>
        <taxon>Racocetra</taxon>
    </lineage>
</organism>
<sequence>SHNCLADELMALMKTYKPGSISTSSYILQLILVVADDEIWETIIAFYEKLTVVLISEILSIRRDFAGMKEYCDVLLEWQENQLPSCSRPAVNLSHVDKNTIFPLKSLIDEGKIGNSGSLFESIKRSFGIQKDHIIDSYTASSAVMSILTYYPAPSLGTESGPSESHSKIQLWSRILADVFLHNLVRFEPIWEYHQLVPGHGGRGSAYLDFAAVVKDFEKYDREIHKDYAVVAAEASFELNRILSITPESKVPEIRMHVGLISNSGIRLGILRPFYNDDKTAISFSYDQDVVTFKLQHDNGNQNDAVLDALKLIVYLREVVCKDGLVIKDLGFNYLYTEVEKSKIHSRY</sequence>
<dbReference type="OrthoDB" id="2355419at2759"/>
<name>A0A9N9B5D3_9GLOM</name>
<keyword evidence="2" id="KW-1185">Reference proteome</keyword>
<feature type="non-terminal residue" evidence="1">
    <location>
        <position position="1"/>
    </location>
</feature>
<accession>A0A9N9B5D3</accession>
<protein>
    <submittedName>
        <fullName evidence="1">4863_t:CDS:1</fullName>
    </submittedName>
</protein>
<comment type="caution">
    <text evidence="1">The sequence shown here is derived from an EMBL/GenBank/DDBJ whole genome shotgun (WGS) entry which is preliminary data.</text>
</comment>
<dbReference type="AlphaFoldDB" id="A0A9N9B5D3"/>
<evidence type="ECO:0000313" key="1">
    <source>
        <dbReference type="EMBL" id="CAG8556036.1"/>
    </source>
</evidence>
<reference evidence="1" key="1">
    <citation type="submission" date="2021-06" db="EMBL/GenBank/DDBJ databases">
        <authorList>
            <person name="Kallberg Y."/>
            <person name="Tangrot J."/>
            <person name="Rosling A."/>
        </authorList>
    </citation>
    <scope>NUCLEOTIDE SEQUENCE</scope>
    <source>
        <strain evidence="1">IN212</strain>
    </source>
</reference>
<dbReference type="Proteomes" id="UP000789396">
    <property type="component" value="Unassembled WGS sequence"/>
</dbReference>
<evidence type="ECO:0000313" key="2">
    <source>
        <dbReference type="Proteomes" id="UP000789396"/>
    </source>
</evidence>